<feature type="domain" description="Peptidase S33 tripeptidyl aminopeptidase-like C-terminal" evidence="4">
    <location>
        <begin position="515"/>
        <end position="606"/>
    </location>
</feature>
<feature type="chain" id="PRO_5046970599" description="Peptidase S33 tripeptidyl aminopeptidase-like C-terminal domain-containing protein" evidence="3">
    <location>
        <begin position="25"/>
        <end position="642"/>
    </location>
</feature>
<dbReference type="Gene3D" id="3.40.50.1820">
    <property type="entry name" value="alpha/beta hydrolase"/>
    <property type="match status" value="1"/>
</dbReference>
<reference evidence="5 6" key="1">
    <citation type="journal article" date="2023" name="G3 (Bethesda)">
        <title>A chromosome-level genome assembly of Zasmidium syzygii isolated from banana leaves.</title>
        <authorList>
            <person name="van Westerhoven A.C."/>
            <person name="Mehrabi R."/>
            <person name="Talebi R."/>
            <person name="Steentjes M.B.F."/>
            <person name="Corcolon B."/>
            <person name="Chong P.A."/>
            <person name="Kema G.H.J."/>
            <person name="Seidl M.F."/>
        </authorList>
    </citation>
    <scope>NUCLEOTIDE SEQUENCE [LARGE SCALE GENOMIC DNA]</scope>
    <source>
        <strain evidence="5 6">P124</strain>
    </source>
</reference>
<sequence>MAFPARSVALASCLTYLYAHSAHATPIIRPDWVETIGATNFTSVSSKFSWTSVRLIAALDNIKPSPELRYSSCYDGFQCARLELPLNWNATGPQDPTYNETYNMAIIRLPAQVPVDDPRYGGPILINPGGPGASGVSWVESSGQVIQTIVDAAYFNGSADYVSDSPDARYFDIIGFDPRGVGNSTPYFTGCASPAQLQSWNMQYLQEQLNWPHGRLDELWKAWSILAVDCSWDPKKNPNGSKILDFASTAMTARDMVELVERHGEWREKQTKRNTDAKKRLRWEKGEEPIQFIGLSYGTVLGATLAAMQPHRVRRFLLDGVLPSSEYYSGEFASNSADSDLAMENFFSYCAMGGQDECALWAGNTSVDTRNRLRSILLDLEENGSVAVPLDHDTDRMDVISLGHVKLALSEIIYSPLTRWAIIANALAPLTQRNGTLMATGMEVYHDLPAAFDQYDPRTAAGSDLELLTWALISGGDSTLRFKTEEGFADHTWASLRGVTEWYGDSKASGYMVDALWPVTFDWRFGDKNIVGSNVTAHPVLFASNRVDGATSLASARKMRELFKDSRLLIVDGDGHTTHSAPSLCAAKAKRSYFQTGEMPDTSKPCLPARRPFGVTENTEKHEDLTKEEGFLWDAQLALAGL</sequence>
<gene>
    <name evidence="5" type="ORF">PRZ48_015120</name>
</gene>
<dbReference type="PANTHER" id="PTHR43248">
    <property type="entry name" value="2-SUCCINYL-6-HYDROXY-2,4-CYCLOHEXADIENE-1-CARBOXYLATE SYNTHASE"/>
    <property type="match status" value="1"/>
</dbReference>
<feature type="signal peptide" evidence="3">
    <location>
        <begin position="1"/>
        <end position="24"/>
    </location>
</feature>
<keyword evidence="2" id="KW-0378">Hydrolase</keyword>
<evidence type="ECO:0000256" key="1">
    <source>
        <dbReference type="ARBA" id="ARBA00010088"/>
    </source>
</evidence>
<evidence type="ECO:0000313" key="5">
    <source>
        <dbReference type="EMBL" id="KAK4493934.1"/>
    </source>
</evidence>
<dbReference type="InterPro" id="IPR013595">
    <property type="entry name" value="Pept_S33_TAP-like_C"/>
</dbReference>
<name>A0ABR0DXW4_ZASCE</name>
<evidence type="ECO:0000259" key="4">
    <source>
        <dbReference type="Pfam" id="PF08386"/>
    </source>
</evidence>
<dbReference type="EMBL" id="JAXOVC010000015">
    <property type="protein sequence ID" value="KAK4493934.1"/>
    <property type="molecule type" value="Genomic_DNA"/>
</dbReference>
<protein>
    <recommendedName>
        <fullName evidence="4">Peptidase S33 tripeptidyl aminopeptidase-like C-terminal domain-containing protein</fullName>
    </recommendedName>
</protein>
<evidence type="ECO:0000313" key="6">
    <source>
        <dbReference type="Proteomes" id="UP001305779"/>
    </source>
</evidence>
<dbReference type="InterPro" id="IPR051601">
    <property type="entry name" value="Serine_prot/Carboxylest_S33"/>
</dbReference>
<keyword evidence="6" id="KW-1185">Reference proteome</keyword>
<dbReference type="Proteomes" id="UP001305779">
    <property type="component" value="Unassembled WGS sequence"/>
</dbReference>
<dbReference type="InterPro" id="IPR029058">
    <property type="entry name" value="AB_hydrolase_fold"/>
</dbReference>
<comment type="caution">
    <text evidence="5">The sequence shown here is derived from an EMBL/GenBank/DDBJ whole genome shotgun (WGS) entry which is preliminary data.</text>
</comment>
<organism evidence="5 6">
    <name type="scientific">Zasmidium cellare</name>
    <name type="common">Wine cellar mold</name>
    <name type="synonym">Racodium cellare</name>
    <dbReference type="NCBI Taxonomy" id="395010"/>
    <lineage>
        <taxon>Eukaryota</taxon>
        <taxon>Fungi</taxon>
        <taxon>Dikarya</taxon>
        <taxon>Ascomycota</taxon>
        <taxon>Pezizomycotina</taxon>
        <taxon>Dothideomycetes</taxon>
        <taxon>Dothideomycetidae</taxon>
        <taxon>Mycosphaerellales</taxon>
        <taxon>Mycosphaerellaceae</taxon>
        <taxon>Zasmidium</taxon>
    </lineage>
</organism>
<dbReference type="PANTHER" id="PTHR43248:SF25">
    <property type="entry name" value="AB HYDROLASE-1 DOMAIN-CONTAINING PROTEIN-RELATED"/>
    <property type="match status" value="1"/>
</dbReference>
<dbReference type="SUPFAM" id="SSF53474">
    <property type="entry name" value="alpha/beta-Hydrolases"/>
    <property type="match status" value="1"/>
</dbReference>
<comment type="similarity">
    <text evidence="1">Belongs to the peptidase S33 family.</text>
</comment>
<dbReference type="Pfam" id="PF08386">
    <property type="entry name" value="Abhydrolase_4"/>
    <property type="match status" value="1"/>
</dbReference>
<evidence type="ECO:0000256" key="3">
    <source>
        <dbReference type="SAM" id="SignalP"/>
    </source>
</evidence>
<accession>A0ABR0DXW4</accession>
<evidence type="ECO:0000256" key="2">
    <source>
        <dbReference type="ARBA" id="ARBA00022801"/>
    </source>
</evidence>
<keyword evidence="3" id="KW-0732">Signal</keyword>
<proteinExistence type="inferred from homology"/>